<gene>
    <name evidence="1" type="ORF">IE53DRAFT_387992</name>
</gene>
<evidence type="ECO:0000313" key="1">
    <source>
        <dbReference type="EMBL" id="PWN49759.1"/>
    </source>
</evidence>
<sequence length="389" mass="39765">MSYGRPSQSKAQNEANARTLRALVKNPDNKVCADCKRNDPRWASWNIGCFLCIRCSGIHRSMGTHISKVKSIDLDIWTPEQMESVQKWGNKRCNLYWEAHLKSGHSPPEHKVESFIRSKYESRRWAKDGPPPSDPSVLDSSPAAPAAQTATSSRSPAAKPVAAQPKVSNPIDLLSEPTLAPAVSSTTSKGASINLLDDPPISGSAAANKPSPAPPATATVTTAASAAPKKASGGGGGLFDLDWHEPAPAPSATSPTLPSGGASGAKGKNDIMSLFSSSSSKPSAPGFGEFGGFSSGGGGGASLTSGFSSLEIGGGGGGGGGRPANGSATASNPWATTTATQTGVGSGIFNTQDVWGNSSSGTATSTLSNQPPPSQKKDDAFADIWGDFK</sequence>
<organism evidence="1 2">
    <name type="scientific">Violaceomyces palustris</name>
    <dbReference type="NCBI Taxonomy" id="1673888"/>
    <lineage>
        <taxon>Eukaryota</taxon>
        <taxon>Fungi</taxon>
        <taxon>Dikarya</taxon>
        <taxon>Basidiomycota</taxon>
        <taxon>Ustilaginomycotina</taxon>
        <taxon>Ustilaginomycetes</taxon>
        <taxon>Violaceomycetales</taxon>
        <taxon>Violaceomycetaceae</taxon>
        <taxon>Violaceomyces</taxon>
    </lineage>
</organism>
<dbReference type="Proteomes" id="UP000245626">
    <property type="component" value="Unassembled WGS sequence"/>
</dbReference>
<evidence type="ECO:0000313" key="2">
    <source>
        <dbReference type="Proteomes" id="UP000245626"/>
    </source>
</evidence>
<reference evidence="1 2" key="1">
    <citation type="journal article" date="2018" name="Mol. Biol. Evol.">
        <title>Broad Genomic Sampling Reveals a Smut Pathogenic Ancestry of the Fungal Clade Ustilaginomycotina.</title>
        <authorList>
            <person name="Kijpornyongpan T."/>
            <person name="Mondo S.J."/>
            <person name="Barry K."/>
            <person name="Sandor L."/>
            <person name="Lee J."/>
            <person name="Lipzen A."/>
            <person name="Pangilinan J."/>
            <person name="LaButti K."/>
            <person name="Hainaut M."/>
            <person name="Henrissat B."/>
            <person name="Grigoriev I.V."/>
            <person name="Spatafora J.W."/>
            <person name="Aime M.C."/>
        </authorList>
    </citation>
    <scope>NUCLEOTIDE SEQUENCE [LARGE SCALE GENOMIC DNA]</scope>
    <source>
        <strain evidence="1 2">SA 807</strain>
    </source>
</reference>
<accession>A0ACD0NVB8</accession>
<proteinExistence type="predicted"/>
<name>A0ACD0NVB8_9BASI</name>
<keyword evidence="2" id="KW-1185">Reference proteome</keyword>
<protein>
    <submittedName>
        <fullName evidence="1">ArfGap-domain-containing protein</fullName>
    </submittedName>
</protein>
<dbReference type="EMBL" id="KZ820009">
    <property type="protein sequence ID" value="PWN49759.1"/>
    <property type="molecule type" value="Genomic_DNA"/>
</dbReference>